<dbReference type="PANTHER" id="PTHR48081">
    <property type="entry name" value="AB HYDROLASE SUPERFAMILY PROTEIN C4A8.06C"/>
    <property type="match status" value="1"/>
</dbReference>
<dbReference type="PANTHER" id="PTHR48081:SF13">
    <property type="entry name" value="ALPHA_BETA HYDROLASE"/>
    <property type="match status" value="1"/>
</dbReference>
<accession>A0A6B2JIR4</accession>
<name>A0A6B2JIR4_FRATU</name>
<evidence type="ECO:0000313" key="3">
    <source>
        <dbReference type="EMBL" id="NDR89593.1"/>
    </source>
</evidence>
<dbReference type="InterPro" id="IPR029058">
    <property type="entry name" value="AB_hydrolase_fold"/>
</dbReference>
<feature type="domain" description="BD-FAE-like" evidence="2">
    <location>
        <begin position="68"/>
        <end position="286"/>
    </location>
</feature>
<protein>
    <submittedName>
        <fullName evidence="3">Alpha/beta hydrolase</fullName>
    </submittedName>
</protein>
<keyword evidence="1 3" id="KW-0378">Hydrolase</keyword>
<reference evidence="3" key="1">
    <citation type="submission" date="2019-08" db="EMBL/GenBank/DDBJ databases">
        <authorList>
            <person name="Busch A."/>
        </authorList>
    </citation>
    <scope>NUCLEOTIDE SEQUENCE</scope>
    <source>
        <strain evidence="3">17T1429</strain>
    </source>
</reference>
<dbReference type="AlphaFoldDB" id="A0A6B2JIR4"/>
<evidence type="ECO:0000256" key="1">
    <source>
        <dbReference type="ARBA" id="ARBA00022801"/>
    </source>
</evidence>
<comment type="caution">
    <text evidence="3">The sequence shown here is derived from an EMBL/GenBank/DDBJ whole genome shotgun (WGS) entry which is preliminary data.</text>
</comment>
<dbReference type="RefSeq" id="WP_003016589.1">
    <property type="nucleotide sequence ID" value="NZ_CP024807.1"/>
</dbReference>
<dbReference type="SUPFAM" id="SSF53474">
    <property type="entry name" value="alpha/beta-Hydrolases"/>
    <property type="match status" value="1"/>
</dbReference>
<sequence length="332" mass="36705">MFKNNNIMSFFIIIVLIITGISLYIKNKANNQYQILPDNSGSSLTNTSWVKNKDLNIPYASSSNAQKLDIYLPNDKSFAKPYPVIIAIHGGAFLGGDKADYQLKPMLEGIKHGYAVVSVNYRLANEAKFPAQIQDIKAAIRFIKANANKYNLNPNAIAVWGDSAGANLAALAATSGNKITKLDDLSLGNKDYSANVQACVDWFGPTYFSKMDDQFRQSGLGKPIHSQNDSPESLYIGSNVANSPQKVKMANPETYISKDTPPFLIEHGSVDNVVPVQQSINFYKKLVKTIGKDKLELVIIDDAKHGGEKFESKSNLELVFKFLDKYQLESYS</sequence>
<dbReference type="InterPro" id="IPR049492">
    <property type="entry name" value="BD-FAE-like_dom"/>
</dbReference>
<dbReference type="Pfam" id="PF20434">
    <property type="entry name" value="BD-FAE"/>
    <property type="match status" value="1"/>
</dbReference>
<proteinExistence type="predicted"/>
<reference evidence="3" key="2">
    <citation type="submission" date="2020-02" db="EMBL/GenBank/DDBJ databases">
        <title>Using affinity propagation clustering for identifying bacterial clades and subclades with whole-genome sequences of Francisella tularensis.</title>
        <authorList>
            <person name="Homeier-Bachmann T."/>
            <person name="Abdel-Glil M.Y."/>
            <person name="Hackbart A."/>
            <person name="Hotzel H."/>
            <person name="Tomaso H."/>
        </authorList>
    </citation>
    <scope>NUCLEOTIDE SEQUENCE</scope>
    <source>
        <strain evidence="3">17T1429</strain>
    </source>
</reference>
<dbReference type="InterPro" id="IPR050300">
    <property type="entry name" value="GDXG_lipolytic_enzyme"/>
</dbReference>
<dbReference type="GO" id="GO:0016787">
    <property type="term" value="F:hydrolase activity"/>
    <property type="evidence" value="ECO:0007669"/>
    <property type="project" value="UniProtKB-KW"/>
</dbReference>
<dbReference type="EMBL" id="JAAGKH010000083">
    <property type="protein sequence ID" value="NDR89593.1"/>
    <property type="molecule type" value="Genomic_DNA"/>
</dbReference>
<gene>
    <name evidence="3" type="ORF">FWJ04_08405</name>
</gene>
<evidence type="ECO:0000259" key="2">
    <source>
        <dbReference type="Pfam" id="PF20434"/>
    </source>
</evidence>
<organism evidence="3">
    <name type="scientific">Francisella tularensis subsp. holarctica</name>
    <dbReference type="NCBI Taxonomy" id="119857"/>
    <lineage>
        <taxon>Bacteria</taxon>
        <taxon>Pseudomonadati</taxon>
        <taxon>Pseudomonadota</taxon>
        <taxon>Gammaproteobacteria</taxon>
        <taxon>Thiotrichales</taxon>
        <taxon>Francisellaceae</taxon>
        <taxon>Francisella</taxon>
    </lineage>
</organism>
<dbReference type="Gene3D" id="3.40.50.1820">
    <property type="entry name" value="alpha/beta hydrolase"/>
    <property type="match status" value="1"/>
</dbReference>